<dbReference type="AlphaFoldDB" id="X0X038"/>
<organism evidence="2">
    <name type="scientific">marine sediment metagenome</name>
    <dbReference type="NCBI Taxonomy" id="412755"/>
    <lineage>
        <taxon>unclassified sequences</taxon>
        <taxon>metagenomes</taxon>
        <taxon>ecological metagenomes</taxon>
    </lineage>
</organism>
<dbReference type="EMBL" id="BARS01036742">
    <property type="protein sequence ID" value="GAG18371.1"/>
    <property type="molecule type" value="Genomic_DNA"/>
</dbReference>
<comment type="caution">
    <text evidence="2">The sequence shown here is derived from an EMBL/GenBank/DDBJ whole genome shotgun (WGS) entry which is preliminary data.</text>
</comment>
<gene>
    <name evidence="2" type="ORF">S01H1_56425</name>
</gene>
<name>X0X038_9ZZZZ</name>
<protein>
    <submittedName>
        <fullName evidence="2">Uncharacterized protein</fullName>
    </submittedName>
</protein>
<accession>X0X038</accession>
<feature type="compositionally biased region" description="Polar residues" evidence="1">
    <location>
        <begin position="193"/>
        <end position="205"/>
    </location>
</feature>
<feature type="non-terminal residue" evidence="2">
    <location>
        <position position="1"/>
    </location>
</feature>
<feature type="non-terminal residue" evidence="2">
    <location>
        <position position="257"/>
    </location>
</feature>
<evidence type="ECO:0000313" key="2">
    <source>
        <dbReference type="EMBL" id="GAG18371.1"/>
    </source>
</evidence>
<feature type="region of interest" description="Disordered" evidence="1">
    <location>
        <begin position="193"/>
        <end position="230"/>
    </location>
</feature>
<sequence>RRGFQHTLESLDEDQTLLFTLLDADGITSREPVRLSLAVLPDQPPKLAVELQGIGSAVTPQARLPVEGEITDDYGLARVWFEYGIDQQKPATRQVDSFQDNLTEVRFSDALEVRDLNLTPGNKLALGVKAADRYNLAERPNVGTSSRWMLDVVSAEQLRAMLQSRELVLRQRFERIIQEVTESRDSLLRIDFSSSASGNNAGQTTTKEKAIAAEGAEPADESGKEEANPALQPLGFWKLRVERARQNGRKDALETLG</sequence>
<proteinExistence type="predicted"/>
<reference evidence="2" key="1">
    <citation type="journal article" date="2014" name="Front. Microbiol.">
        <title>High frequency of phylogenetically diverse reductive dehalogenase-homologous genes in deep subseafloor sedimentary metagenomes.</title>
        <authorList>
            <person name="Kawai M."/>
            <person name="Futagami T."/>
            <person name="Toyoda A."/>
            <person name="Takaki Y."/>
            <person name="Nishi S."/>
            <person name="Hori S."/>
            <person name="Arai W."/>
            <person name="Tsubouchi T."/>
            <person name="Morono Y."/>
            <person name="Uchiyama I."/>
            <person name="Ito T."/>
            <person name="Fujiyama A."/>
            <person name="Inagaki F."/>
            <person name="Takami H."/>
        </authorList>
    </citation>
    <scope>NUCLEOTIDE SEQUENCE</scope>
    <source>
        <strain evidence="2">Expedition CK06-06</strain>
    </source>
</reference>
<evidence type="ECO:0000256" key="1">
    <source>
        <dbReference type="SAM" id="MobiDB-lite"/>
    </source>
</evidence>